<keyword evidence="1" id="KW-0597">Phosphoprotein</keyword>
<dbReference type="InterPro" id="IPR011006">
    <property type="entry name" value="CheY-like_superfamily"/>
</dbReference>
<name>A0ABX7B6M5_9PROT</name>
<sequence length="124" mass="13273">MDHKTRLIVAENDPLIAWAVRFGLMDLGYEVCAWADTAPDAVRLAELHRPDVAVVDGGLSDLNEGIDAAREISGRLGIPVVICRGSAIDEVIGSSRGESPAAGWVSKPYRISDLDRLIAAAARH</sequence>
<dbReference type="Gene3D" id="3.40.50.2300">
    <property type="match status" value="1"/>
</dbReference>
<proteinExistence type="predicted"/>
<evidence type="ECO:0000313" key="4">
    <source>
        <dbReference type="Proteomes" id="UP000595197"/>
    </source>
</evidence>
<dbReference type="Pfam" id="PF00072">
    <property type="entry name" value="Response_reg"/>
    <property type="match status" value="1"/>
</dbReference>
<keyword evidence="4" id="KW-1185">Reference proteome</keyword>
<dbReference type="SMART" id="SM00448">
    <property type="entry name" value="REC"/>
    <property type="match status" value="1"/>
</dbReference>
<dbReference type="PROSITE" id="PS50110">
    <property type="entry name" value="RESPONSE_REGULATORY"/>
    <property type="match status" value="1"/>
</dbReference>
<reference evidence="3" key="1">
    <citation type="submission" date="2021-02" db="EMBL/GenBank/DDBJ databases">
        <title>Skermanella TT6 skin isolate.</title>
        <authorList>
            <person name="Lee K."/>
            <person name="Ganzorig M."/>
        </authorList>
    </citation>
    <scope>NUCLEOTIDE SEQUENCE</scope>
    <source>
        <strain evidence="3">TT6</strain>
    </source>
</reference>
<dbReference type="Proteomes" id="UP000595197">
    <property type="component" value="Chromosome"/>
</dbReference>
<dbReference type="SUPFAM" id="SSF52172">
    <property type="entry name" value="CheY-like"/>
    <property type="match status" value="1"/>
</dbReference>
<feature type="modified residue" description="4-aspartylphosphate" evidence="1">
    <location>
        <position position="56"/>
    </location>
</feature>
<organism evidence="3 4">
    <name type="scientific">Skermanella cutis</name>
    <dbReference type="NCBI Taxonomy" id="2775420"/>
    <lineage>
        <taxon>Bacteria</taxon>
        <taxon>Pseudomonadati</taxon>
        <taxon>Pseudomonadota</taxon>
        <taxon>Alphaproteobacteria</taxon>
        <taxon>Rhodospirillales</taxon>
        <taxon>Azospirillaceae</taxon>
        <taxon>Skermanella</taxon>
    </lineage>
</organism>
<feature type="domain" description="Response regulatory" evidence="2">
    <location>
        <begin position="6"/>
        <end position="122"/>
    </location>
</feature>
<accession>A0ABX7B6M5</accession>
<gene>
    <name evidence="3" type="ORF">IGS68_01640</name>
</gene>
<dbReference type="RefSeq" id="WP_201076828.1">
    <property type="nucleotide sequence ID" value="NZ_CP067420.1"/>
</dbReference>
<protein>
    <submittedName>
        <fullName evidence="3">Response regulator</fullName>
    </submittedName>
</protein>
<dbReference type="InterPro" id="IPR001789">
    <property type="entry name" value="Sig_transdc_resp-reg_receiver"/>
</dbReference>
<dbReference type="EMBL" id="CP067420">
    <property type="protein sequence ID" value="QQP90006.1"/>
    <property type="molecule type" value="Genomic_DNA"/>
</dbReference>
<evidence type="ECO:0000256" key="1">
    <source>
        <dbReference type="PROSITE-ProRule" id="PRU00169"/>
    </source>
</evidence>
<evidence type="ECO:0000259" key="2">
    <source>
        <dbReference type="PROSITE" id="PS50110"/>
    </source>
</evidence>
<evidence type="ECO:0000313" key="3">
    <source>
        <dbReference type="EMBL" id="QQP90006.1"/>
    </source>
</evidence>